<evidence type="ECO:0000256" key="8">
    <source>
        <dbReference type="ARBA" id="ARBA00023125"/>
    </source>
</evidence>
<dbReference type="InterPro" id="IPR050090">
    <property type="entry name" value="Tyrosine_recombinase_XerCD"/>
</dbReference>
<keyword evidence="15" id="KW-1185">Reference proteome</keyword>
<keyword evidence="5" id="KW-0132">Cell division</keyword>
<feature type="domain" description="Core-binding (CB)" evidence="13">
    <location>
        <begin position="1"/>
        <end position="88"/>
    </location>
</feature>
<keyword evidence="7" id="KW-0229">DNA integration</keyword>
<dbReference type="Proteomes" id="UP000190285">
    <property type="component" value="Unassembled WGS sequence"/>
</dbReference>
<evidence type="ECO:0000313" key="14">
    <source>
        <dbReference type="EMBL" id="SKC57438.1"/>
    </source>
</evidence>
<dbReference type="InterPro" id="IPR044068">
    <property type="entry name" value="CB"/>
</dbReference>
<dbReference type="PANTHER" id="PTHR30349:SF77">
    <property type="entry name" value="TYROSINE RECOMBINASE XERC"/>
    <property type="match status" value="1"/>
</dbReference>
<dbReference type="GO" id="GO:0051301">
    <property type="term" value="P:cell division"/>
    <property type="evidence" value="ECO:0007669"/>
    <property type="project" value="UniProtKB-KW"/>
</dbReference>
<dbReference type="InterPro" id="IPR013762">
    <property type="entry name" value="Integrase-like_cat_sf"/>
</dbReference>
<dbReference type="GO" id="GO:0007059">
    <property type="term" value="P:chromosome segregation"/>
    <property type="evidence" value="ECO:0007669"/>
    <property type="project" value="UniProtKB-KW"/>
</dbReference>
<evidence type="ECO:0000256" key="6">
    <source>
        <dbReference type="ARBA" id="ARBA00022829"/>
    </source>
</evidence>
<dbReference type="PROSITE" id="PS51900">
    <property type="entry name" value="CB"/>
    <property type="match status" value="1"/>
</dbReference>
<dbReference type="RefSeq" id="WP_079490608.1">
    <property type="nucleotide sequence ID" value="NZ_FUZT01000003.1"/>
</dbReference>
<keyword evidence="4" id="KW-0963">Cytoplasm</keyword>
<protein>
    <submittedName>
        <fullName evidence="14">Integrase/recombinase XerD</fullName>
    </submittedName>
</protein>
<evidence type="ECO:0000256" key="1">
    <source>
        <dbReference type="ARBA" id="ARBA00003283"/>
    </source>
</evidence>
<reference evidence="15" key="1">
    <citation type="submission" date="2017-02" db="EMBL/GenBank/DDBJ databases">
        <authorList>
            <person name="Varghese N."/>
            <person name="Submissions S."/>
        </authorList>
    </citation>
    <scope>NUCLEOTIDE SEQUENCE [LARGE SCALE GENOMIC DNA]</scope>
    <source>
        <strain evidence="15">M1</strain>
    </source>
</reference>
<dbReference type="InterPro" id="IPR004107">
    <property type="entry name" value="Integrase_SAM-like_N"/>
</dbReference>
<comment type="function">
    <text evidence="1">Site-specific tyrosine recombinase, which acts by catalyzing the cutting and rejoining of the recombining DNA molecules.</text>
</comment>
<dbReference type="InterPro" id="IPR002104">
    <property type="entry name" value="Integrase_catalytic"/>
</dbReference>
<evidence type="ECO:0000313" key="15">
    <source>
        <dbReference type="Proteomes" id="UP000190285"/>
    </source>
</evidence>
<dbReference type="Pfam" id="PF02899">
    <property type="entry name" value="Phage_int_SAM_1"/>
    <property type="match status" value="1"/>
</dbReference>
<dbReference type="EMBL" id="FUZT01000003">
    <property type="protein sequence ID" value="SKC57438.1"/>
    <property type="molecule type" value="Genomic_DNA"/>
</dbReference>
<organism evidence="14 15">
    <name type="scientific">Maledivibacter halophilus</name>
    <dbReference type="NCBI Taxonomy" id="36842"/>
    <lineage>
        <taxon>Bacteria</taxon>
        <taxon>Bacillati</taxon>
        <taxon>Bacillota</taxon>
        <taxon>Clostridia</taxon>
        <taxon>Peptostreptococcales</taxon>
        <taxon>Caminicellaceae</taxon>
        <taxon>Maledivibacter</taxon>
    </lineage>
</organism>
<dbReference type="AlphaFoldDB" id="A0A1T5K1Q8"/>
<dbReference type="PROSITE" id="PS51898">
    <property type="entry name" value="TYR_RECOMBINASE"/>
    <property type="match status" value="1"/>
</dbReference>
<dbReference type="PANTHER" id="PTHR30349">
    <property type="entry name" value="PHAGE INTEGRASE-RELATED"/>
    <property type="match status" value="1"/>
</dbReference>
<evidence type="ECO:0000256" key="10">
    <source>
        <dbReference type="ARBA" id="ARBA00023306"/>
    </source>
</evidence>
<comment type="subcellular location">
    <subcellularLocation>
        <location evidence="2">Cytoplasm</location>
    </subcellularLocation>
</comment>
<evidence type="ECO:0000256" key="2">
    <source>
        <dbReference type="ARBA" id="ARBA00004496"/>
    </source>
</evidence>
<evidence type="ECO:0000256" key="7">
    <source>
        <dbReference type="ARBA" id="ARBA00022908"/>
    </source>
</evidence>
<keyword evidence="6" id="KW-0159">Chromosome partition</keyword>
<dbReference type="Gene3D" id="1.10.150.130">
    <property type="match status" value="1"/>
</dbReference>
<evidence type="ECO:0000256" key="5">
    <source>
        <dbReference type="ARBA" id="ARBA00022618"/>
    </source>
</evidence>
<keyword evidence="8 11" id="KW-0238">DNA-binding</keyword>
<dbReference type="STRING" id="36842.SAMN02194393_01541"/>
<dbReference type="GO" id="GO:0006310">
    <property type="term" value="P:DNA recombination"/>
    <property type="evidence" value="ECO:0007669"/>
    <property type="project" value="UniProtKB-KW"/>
</dbReference>
<dbReference type="OrthoDB" id="283809at2"/>
<dbReference type="GO" id="GO:0003677">
    <property type="term" value="F:DNA binding"/>
    <property type="evidence" value="ECO:0007669"/>
    <property type="project" value="UniProtKB-UniRule"/>
</dbReference>
<dbReference type="InterPro" id="IPR010998">
    <property type="entry name" value="Integrase_recombinase_N"/>
</dbReference>
<sequence>MLLSQGIKDFVRYMKLIDRSKQTITGYEKELNYFDDFLSVKHNCPMYIEDITLQDLEDYLLDQKKRKISTASRSRSVYILRSFYNYCTKKDLAEKNLAALIEPVKVKQKEREFLTEEEFENLAAAIKHPTIKTVVQTLFYTGGRISEITDLKLEEVDLENRVVHIIEGKGGKDRDIPISDKLHSLLKNYLENIREAESDRFFALERTGKVSPTYVNRLINEAVDEIGLEKEVSAHVLRHSFGTNLLEKGASVVSIQKLLGHASLAVTTRYLHQDMSKLSDAVNLL</sequence>
<dbReference type="Gene3D" id="1.10.443.10">
    <property type="entry name" value="Intergrase catalytic core"/>
    <property type="match status" value="1"/>
</dbReference>
<comment type="similarity">
    <text evidence="3">Belongs to the 'phage' integrase family.</text>
</comment>
<dbReference type="GO" id="GO:0015074">
    <property type="term" value="P:DNA integration"/>
    <property type="evidence" value="ECO:0007669"/>
    <property type="project" value="UniProtKB-KW"/>
</dbReference>
<dbReference type="InterPro" id="IPR011010">
    <property type="entry name" value="DNA_brk_join_enz"/>
</dbReference>
<proteinExistence type="inferred from homology"/>
<evidence type="ECO:0000259" key="12">
    <source>
        <dbReference type="PROSITE" id="PS51898"/>
    </source>
</evidence>
<feature type="domain" description="Tyr recombinase" evidence="12">
    <location>
        <begin position="109"/>
        <end position="283"/>
    </location>
</feature>
<accession>A0A1T5K1Q8</accession>
<dbReference type="GO" id="GO:0005737">
    <property type="term" value="C:cytoplasm"/>
    <property type="evidence" value="ECO:0007669"/>
    <property type="project" value="UniProtKB-SubCell"/>
</dbReference>
<evidence type="ECO:0000256" key="4">
    <source>
        <dbReference type="ARBA" id="ARBA00022490"/>
    </source>
</evidence>
<evidence type="ECO:0000256" key="11">
    <source>
        <dbReference type="PROSITE-ProRule" id="PRU01248"/>
    </source>
</evidence>
<keyword evidence="10" id="KW-0131">Cell cycle</keyword>
<dbReference type="SUPFAM" id="SSF56349">
    <property type="entry name" value="DNA breaking-rejoining enzymes"/>
    <property type="match status" value="1"/>
</dbReference>
<keyword evidence="9" id="KW-0233">DNA recombination</keyword>
<gene>
    <name evidence="14" type="ORF">SAMN02194393_01541</name>
</gene>
<evidence type="ECO:0000256" key="9">
    <source>
        <dbReference type="ARBA" id="ARBA00023172"/>
    </source>
</evidence>
<evidence type="ECO:0000259" key="13">
    <source>
        <dbReference type="PROSITE" id="PS51900"/>
    </source>
</evidence>
<dbReference type="Pfam" id="PF00589">
    <property type="entry name" value="Phage_integrase"/>
    <property type="match status" value="1"/>
</dbReference>
<evidence type="ECO:0000256" key="3">
    <source>
        <dbReference type="ARBA" id="ARBA00008857"/>
    </source>
</evidence>
<name>A0A1T5K1Q8_9FIRM</name>